<proteinExistence type="predicted"/>
<protein>
    <submittedName>
        <fullName evidence="1">Uncharacterized protein</fullName>
    </submittedName>
</protein>
<evidence type="ECO:0000313" key="1">
    <source>
        <dbReference type="EMBL" id="PIR95772.1"/>
    </source>
</evidence>
<organism evidence="1 2">
    <name type="scientific">Candidatus Falkowbacteria bacterium CG10_big_fil_rev_8_21_14_0_10_37_18</name>
    <dbReference type="NCBI Taxonomy" id="1974562"/>
    <lineage>
        <taxon>Bacteria</taxon>
        <taxon>Candidatus Falkowiibacteriota</taxon>
    </lineage>
</organism>
<sequence length="130" mass="13985">MNSKSSRLILYLIVALLVTGALALLVFVQPILNSLQLPVNLSSPASFSAESDMLDTQALEDPRLATLVQHVQDFDFDNICFRPENSTGRFNTAVITKDETGGNTNLASSTITKVICAPGNNLPFASSKVE</sequence>
<dbReference type="AlphaFoldDB" id="A0A2H0V9K3"/>
<reference evidence="2" key="1">
    <citation type="submission" date="2017-09" db="EMBL/GenBank/DDBJ databases">
        <title>Depth-based differentiation of microbial function through sediment-hosted aquifers and enrichment of novel symbionts in the deep terrestrial subsurface.</title>
        <authorList>
            <person name="Probst A.J."/>
            <person name="Ladd B."/>
            <person name="Jarett J.K."/>
            <person name="Geller-Mcgrath D.E."/>
            <person name="Sieber C.M.K."/>
            <person name="Emerson J.B."/>
            <person name="Anantharaman K."/>
            <person name="Thomas B.C."/>
            <person name="Malmstrom R."/>
            <person name="Stieglmeier M."/>
            <person name="Klingl A."/>
            <person name="Woyke T."/>
            <person name="Ryan C.M."/>
            <person name="Banfield J.F."/>
        </authorList>
    </citation>
    <scope>NUCLEOTIDE SEQUENCE [LARGE SCALE GENOMIC DNA]</scope>
</reference>
<dbReference type="Proteomes" id="UP000229972">
    <property type="component" value="Unassembled WGS sequence"/>
</dbReference>
<comment type="caution">
    <text evidence="1">The sequence shown here is derived from an EMBL/GenBank/DDBJ whole genome shotgun (WGS) entry which is preliminary data.</text>
</comment>
<gene>
    <name evidence="1" type="ORF">COT93_00560</name>
</gene>
<dbReference type="EMBL" id="PFAL01000008">
    <property type="protein sequence ID" value="PIR95772.1"/>
    <property type="molecule type" value="Genomic_DNA"/>
</dbReference>
<accession>A0A2H0V9K3</accession>
<name>A0A2H0V9K3_9BACT</name>
<evidence type="ECO:0000313" key="2">
    <source>
        <dbReference type="Proteomes" id="UP000229972"/>
    </source>
</evidence>